<dbReference type="SUPFAM" id="SSF54637">
    <property type="entry name" value="Thioesterase/thiol ester dehydrase-isomerase"/>
    <property type="match status" value="1"/>
</dbReference>
<dbReference type="EMBL" id="JACZZA010000001">
    <property type="protein sequence ID" value="MBE1159605.1"/>
    <property type="molecule type" value="Genomic_DNA"/>
</dbReference>
<protein>
    <submittedName>
        <fullName evidence="1">Phosphotransferase</fullName>
    </submittedName>
</protein>
<gene>
    <name evidence="1" type="ORF">IGX34_04350</name>
</gene>
<comment type="caution">
    <text evidence="1">The sequence shown here is derived from an EMBL/GenBank/DDBJ whole genome shotgun (WGS) entry which is preliminary data.</text>
</comment>
<sequence>MTLPRLADWSERIPHAGTMRLLDQVTAWDERSIHALAERHAMHDHPLQHGMRLHAIHLAEYGAQASAVHAALLAMERGEDKVQAGRLVSLRDVQLAVEYVDLAGGALDVQAQCLLADEHGAQYSFAIEQHGRPLASGRVAVIYTAR</sequence>
<dbReference type="Gene3D" id="3.10.129.10">
    <property type="entry name" value="Hotdog Thioesterase"/>
    <property type="match status" value="1"/>
</dbReference>
<organism evidence="1 2">
    <name type="scientific">Dyella acidiphila</name>
    <dbReference type="NCBI Taxonomy" id="2775866"/>
    <lineage>
        <taxon>Bacteria</taxon>
        <taxon>Pseudomonadati</taxon>
        <taxon>Pseudomonadota</taxon>
        <taxon>Gammaproteobacteria</taxon>
        <taxon>Lysobacterales</taxon>
        <taxon>Rhodanobacteraceae</taxon>
        <taxon>Dyella</taxon>
    </lineage>
</organism>
<accession>A0ABR9G6E6</accession>
<name>A0ABR9G6E6_9GAMM</name>
<evidence type="ECO:0000313" key="1">
    <source>
        <dbReference type="EMBL" id="MBE1159605.1"/>
    </source>
</evidence>
<keyword evidence="2" id="KW-1185">Reference proteome</keyword>
<dbReference type="RefSeq" id="WP_192554422.1">
    <property type="nucleotide sequence ID" value="NZ_JACZZA010000001.1"/>
</dbReference>
<reference evidence="1 2" key="1">
    <citation type="submission" date="2020-09" db="EMBL/GenBank/DDBJ databases">
        <title>Dyella sp. 7MK23 isolated from forest soil.</title>
        <authorList>
            <person name="Fu J."/>
        </authorList>
    </citation>
    <scope>NUCLEOTIDE SEQUENCE [LARGE SCALE GENOMIC DNA]</scope>
    <source>
        <strain evidence="1 2">7MK23</strain>
    </source>
</reference>
<dbReference type="Pfam" id="PF22817">
    <property type="entry name" value="ApeP-like"/>
    <property type="match status" value="1"/>
</dbReference>
<dbReference type="InterPro" id="IPR016776">
    <property type="entry name" value="ApeP-like_dehydratase"/>
</dbReference>
<evidence type="ECO:0000313" key="2">
    <source>
        <dbReference type="Proteomes" id="UP000651010"/>
    </source>
</evidence>
<dbReference type="InterPro" id="IPR029069">
    <property type="entry name" value="HotDog_dom_sf"/>
</dbReference>
<proteinExistence type="predicted"/>
<dbReference type="Proteomes" id="UP000651010">
    <property type="component" value="Unassembled WGS sequence"/>
</dbReference>